<comment type="caution">
    <text evidence="1">The sequence shown here is derived from an EMBL/GenBank/DDBJ whole genome shotgun (WGS) entry which is preliminary data.</text>
</comment>
<evidence type="ECO:0000313" key="1">
    <source>
        <dbReference type="EMBL" id="KAI0088907.1"/>
    </source>
</evidence>
<accession>A0ACB8U3E6</accession>
<gene>
    <name evidence="1" type="ORF">BDY19DRAFT_906391</name>
</gene>
<dbReference type="EMBL" id="MU274912">
    <property type="protein sequence ID" value="KAI0088907.1"/>
    <property type="molecule type" value="Genomic_DNA"/>
</dbReference>
<name>A0ACB8U3E6_9APHY</name>
<reference evidence="1" key="1">
    <citation type="journal article" date="2021" name="Environ. Microbiol.">
        <title>Gene family expansions and transcriptome signatures uncover fungal adaptations to wood decay.</title>
        <authorList>
            <person name="Hage H."/>
            <person name="Miyauchi S."/>
            <person name="Viragh M."/>
            <person name="Drula E."/>
            <person name="Min B."/>
            <person name="Chaduli D."/>
            <person name="Navarro D."/>
            <person name="Favel A."/>
            <person name="Norest M."/>
            <person name="Lesage-Meessen L."/>
            <person name="Balint B."/>
            <person name="Merenyi Z."/>
            <person name="de Eugenio L."/>
            <person name="Morin E."/>
            <person name="Martinez A.T."/>
            <person name="Baldrian P."/>
            <person name="Stursova M."/>
            <person name="Martinez M.J."/>
            <person name="Novotny C."/>
            <person name="Magnuson J.K."/>
            <person name="Spatafora J.W."/>
            <person name="Maurice S."/>
            <person name="Pangilinan J."/>
            <person name="Andreopoulos W."/>
            <person name="LaButti K."/>
            <person name="Hundley H."/>
            <person name="Na H."/>
            <person name="Kuo A."/>
            <person name="Barry K."/>
            <person name="Lipzen A."/>
            <person name="Henrissat B."/>
            <person name="Riley R."/>
            <person name="Ahrendt S."/>
            <person name="Nagy L.G."/>
            <person name="Grigoriev I.V."/>
            <person name="Martin F."/>
            <person name="Rosso M.N."/>
        </authorList>
    </citation>
    <scope>NUCLEOTIDE SEQUENCE</scope>
    <source>
        <strain evidence="1">CBS 384.51</strain>
    </source>
</reference>
<sequence>MFSLISGRVRNFLVDSSAVTSAKAAAILEKNHNPQNLLMHIQPQPVDAHEPVEAREEESENQEESEDEEIAALMEQIRRRGRLRRERLARAQALHATTHLVLNDAIEKKRILRARGEPISEEEDYRLRKQTFTVWFMAHRHPPAQAHPPNGNVGNTA</sequence>
<protein>
    <submittedName>
        <fullName evidence="1">Uncharacterized protein</fullName>
    </submittedName>
</protein>
<organism evidence="1 2">
    <name type="scientific">Irpex rosettiformis</name>
    <dbReference type="NCBI Taxonomy" id="378272"/>
    <lineage>
        <taxon>Eukaryota</taxon>
        <taxon>Fungi</taxon>
        <taxon>Dikarya</taxon>
        <taxon>Basidiomycota</taxon>
        <taxon>Agaricomycotina</taxon>
        <taxon>Agaricomycetes</taxon>
        <taxon>Polyporales</taxon>
        <taxon>Irpicaceae</taxon>
        <taxon>Irpex</taxon>
    </lineage>
</organism>
<proteinExistence type="predicted"/>
<dbReference type="Proteomes" id="UP001055072">
    <property type="component" value="Unassembled WGS sequence"/>
</dbReference>
<evidence type="ECO:0000313" key="2">
    <source>
        <dbReference type="Proteomes" id="UP001055072"/>
    </source>
</evidence>
<keyword evidence="2" id="KW-1185">Reference proteome</keyword>